<reference evidence="3 4" key="1">
    <citation type="submission" date="2019-08" db="EMBL/GenBank/DDBJ databases">
        <title>In-depth cultivation of the pig gut microbiome towards novel bacterial diversity and tailored functional studies.</title>
        <authorList>
            <person name="Wylensek D."/>
            <person name="Hitch T.C.A."/>
            <person name="Clavel T."/>
        </authorList>
    </citation>
    <scope>NUCLEOTIDE SEQUENCE [LARGE SCALE GENOMIC DNA]</scope>
    <source>
        <strain evidence="3 4">WCA-389-WT-23D1</strain>
    </source>
</reference>
<feature type="region of interest" description="Disordered" evidence="1">
    <location>
        <begin position="615"/>
        <end position="775"/>
    </location>
</feature>
<dbReference type="InterPro" id="IPR058112">
    <property type="entry name" value="CD3337_EF1877-like"/>
</dbReference>
<evidence type="ECO:0000256" key="1">
    <source>
        <dbReference type="SAM" id="MobiDB-lite"/>
    </source>
</evidence>
<dbReference type="EMBL" id="VUMD01000026">
    <property type="protein sequence ID" value="MSS38471.1"/>
    <property type="molecule type" value="Genomic_DNA"/>
</dbReference>
<dbReference type="AlphaFoldDB" id="A0A7X2TF10"/>
<feature type="transmembrane region" description="Helical" evidence="2">
    <location>
        <begin position="85"/>
        <end position="105"/>
    </location>
</feature>
<protein>
    <submittedName>
        <fullName evidence="3">ABC transporter permease</fullName>
    </submittedName>
</protein>
<feature type="transmembrane region" description="Helical" evidence="2">
    <location>
        <begin position="372"/>
        <end position="391"/>
    </location>
</feature>
<gene>
    <name evidence="3" type="ORF">FYJ39_18605</name>
</gene>
<organism evidence="3 4">
    <name type="scientific">Clostridium porci</name>
    <dbReference type="NCBI Taxonomy" id="2605778"/>
    <lineage>
        <taxon>Bacteria</taxon>
        <taxon>Bacillati</taxon>
        <taxon>Bacillota</taxon>
        <taxon>Clostridia</taxon>
        <taxon>Eubacteriales</taxon>
        <taxon>Clostridiaceae</taxon>
        <taxon>Clostridium</taxon>
    </lineage>
</organism>
<feature type="region of interest" description="Disordered" evidence="1">
    <location>
        <begin position="464"/>
        <end position="499"/>
    </location>
</feature>
<dbReference type="RefSeq" id="WP_154473873.1">
    <property type="nucleotide sequence ID" value="NZ_VUMD01000026.1"/>
</dbReference>
<keyword evidence="2" id="KW-0812">Transmembrane</keyword>
<evidence type="ECO:0000256" key="2">
    <source>
        <dbReference type="SAM" id="Phobius"/>
    </source>
</evidence>
<comment type="caution">
    <text evidence="3">The sequence shown here is derived from an EMBL/GenBank/DDBJ whole genome shotgun (WGS) entry which is preliminary data.</text>
</comment>
<name>A0A7X2TF10_9CLOT</name>
<accession>A0A7X2TF10</accession>
<dbReference type="NCBIfam" id="NF046089">
    <property type="entry name" value="CD3337_EF1877"/>
    <property type="match status" value="1"/>
</dbReference>
<keyword evidence="2" id="KW-0472">Membrane</keyword>
<dbReference type="Proteomes" id="UP000429958">
    <property type="component" value="Unassembled WGS sequence"/>
</dbReference>
<feature type="transmembrane region" description="Helical" evidence="2">
    <location>
        <begin position="305"/>
        <end position="329"/>
    </location>
</feature>
<sequence length="775" mass="86888">MSLICKVRKMWFLLFACLFIMTGVSELQFNITAYASDFGITDQFDNLEDDGKYAGSKYRHNYQLDVEKLGILEQGYEILNTLSNMVLWCIVFIARAATAVFYYALDFDIAALLSPAINNMQDSLRTNVFLPVFELALVGAFALAVMRFARRDFTGLLGQFGKVIFVFVLSILIVHDSATVMSYTSNITKDLAIAIMTGVSGADVGSETNDYASTAAGVLWVSLVHEPWKALEFENYNYSEDDVEFFLSETDSDAREEKIKEIRENHPNAFSKALVGKRIANGIIILLTMLVKCVIYILVAVMSMLFQLFTILLIILAPVLLIMSLIPGYDMAVIGTWCKKILETQIGILIITFLMGIMIMMDRMVHELGKTIGWYVALVLQNAIGIGLYYFRHEILKMLSMTTTTLGNTRQLKYKIRNLSTPYAMMDRSMRQGERMATRRAFKWKRNRSYDIRDVGGYRSYKSYNRQDRTKLERPSTTSLPPMRDPQYQTTPALTRSGEMTGTGIKGISYYAPREVTDNWQALWSAAEPRQPLKAGDEARIRKKYPAGRLTSYVPEADMKKIGTMERTRNQAHALAADKRRETEQTANSTIKSIPKGTLTEGSVLTAPADARKNRMAEPTGRSINGQAAELLSPAGTQTMEPPVGKELKRPIAYNPSVDGAYERPLMHSKETKVSRPLRTSAADSIRTETGTEQPERVRMAGNPASTTRKMERKEAPLIRKEAEGSRMAEKPSRPSIRGASLVSPVTQSDSVNFKDRDRGKLSKPSLTGKMGRGE</sequence>
<feature type="compositionally biased region" description="Basic and acidic residues" evidence="1">
    <location>
        <begin position="465"/>
        <end position="474"/>
    </location>
</feature>
<feature type="transmembrane region" description="Helical" evidence="2">
    <location>
        <begin position="155"/>
        <end position="174"/>
    </location>
</feature>
<feature type="compositionally biased region" description="Basic and acidic residues" evidence="1">
    <location>
        <begin position="709"/>
        <end position="733"/>
    </location>
</feature>
<feature type="transmembrane region" description="Helical" evidence="2">
    <location>
        <begin position="279"/>
        <end position="299"/>
    </location>
</feature>
<feature type="compositionally biased region" description="Polar residues" evidence="1">
    <location>
        <begin position="487"/>
        <end position="499"/>
    </location>
</feature>
<evidence type="ECO:0000313" key="3">
    <source>
        <dbReference type="EMBL" id="MSS38471.1"/>
    </source>
</evidence>
<feature type="transmembrane region" description="Helical" evidence="2">
    <location>
        <begin position="126"/>
        <end position="149"/>
    </location>
</feature>
<feature type="transmembrane region" description="Helical" evidence="2">
    <location>
        <begin position="341"/>
        <end position="360"/>
    </location>
</feature>
<feature type="compositionally biased region" description="Basic and acidic residues" evidence="1">
    <location>
        <begin position="661"/>
        <end position="674"/>
    </location>
</feature>
<keyword evidence="2" id="KW-1133">Transmembrane helix</keyword>
<keyword evidence="4" id="KW-1185">Reference proteome</keyword>
<proteinExistence type="predicted"/>
<evidence type="ECO:0000313" key="4">
    <source>
        <dbReference type="Proteomes" id="UP000429958"/>
    </source>
</evidence>